<organism evidence="2">
    <name type="scientific">bioreactor metagenome</name>
    <dbReference type="NCBI Taxonomy" id="1076179"/>
    <lineage>
        <taxon>unclassified sequences</taxon>
        <taxon>metagenomes</taxon>
        <taxon>ecological metagenomes</taxon>
    </lineage>
</organism>
<dbReference type="AlphaFoldDB" id="A0A644X1T1"/>
<dbReference type="EMBL" id="VSSQ01001414">
    <property type="protein sequence ID" value="MPM08124.1"/>
    <property type="molecule type" value="Genomic_DNA"/>
</dbReference>
<evidence type="ECO:0000313" key="2">
    <source>
        <dbReference type="EMBL" id="MPM08124.1"/>
    </source>
</evidence>
<protein>
    <recommendedName>
        <fullName evidence="1">DUF4062 domain-containing protein</fullName>
    </recommendedName>
</protein>
<comment type="caution">
    <text evidence="2">The sequence shown here is derived from an EMBL/GenBank/DDBJ whole genome shotgun (WGS) entry which is preliminary data.</text>
</comment>
<sequence>MNRGKVFLSSTIYDFQDLRSALKYWLSEMGYEVYTSEINDFPRDSAENSYQTCLSAIEKCDWYILLIGNRYGGKFRDPDTDQTISITQGEYRTAYKLFKEGKIKKIITFVRRNVWVSKEERSNIEKGLSSDLAIQEVKNVSSKNADMPMEIFSFIDEVRRLDEMAKANAGTIPYPKGNWINVFDGFADIVDTLRIELNLSTRLSTLVYAANMTEEIKQNLKKLVVKNSNGYYGMFYRVTPIRDKCIKQLKENNKTSVSLTSNECQIISGTFIASTTLKDYFIKECQLSGIFLDYDSDTNRYKQSEISKNLMLIEEAIEFINANTQSNFFLDAHSYFLNLSRQYRGSQEKDITIDYVKIAPILAEHDHLSNIIALSIAILSQLYSGKQAQLHELYPSRLYDNFEVTPERKRELFASYDEFYGKELSDCELDEWVAKLEGEQQ</sequence>
<gene>
    <name evidence="2" type="ORF">SDC9_54436</name>
</gene>
<dbReference type="InterPro" id="IPR025139">
    <property type="entry name" value="DUF4062"/>
</dbReference>
<evidence type="ECO:0000259" key="1">
    <source>
        <dbReference type="Pfam" id="PF13271"/>
    </source>
</evidence>
<dbReference type="Pfam" id="PF13271">
    <property type="entry name" value="DUF4062"/>
    <property type="match status" value="1"/>
</dbReference>
<feature type="domain" description="DUF4062" evidence="1">
    <location>
        <begin position="5"/>
        <end position="94"/>
    </location>
</feature>
<name>A0A644X1T1_9ZZZZ</name>
<proteinExistence type="predicted"/>
<reference evidence="2" key="1">
    <citation type="submission" date="2019-08" db="EMBL/GenBank/DDBJ databases">
        <authorList>
            <person name="Kucharzyk K."/>
            <person name="Murdoch R.W."/>
            <person name="Higgins S."/>
            <person name="Loffler F."/>
        </authorList>
    </citation>
    <scope>NUCLEOTIDE SEQUENCE</scope>
</reference>
<accession>A0A644X1T1</accession>